<keyword evidence="2" id="KW-1185">Reference proteome</keyword>
<dbReference type="AlphaFoldDB" id="A0A9J6D624"/>
<accession>A0A9J6D624</accession>
<dbReference type="EMBL" id="JABSTU010000011">
    <property type="protein sequence ID" value="KAH8009493.1"/>
    <property type="molecule type" value="Genomic_DNA"/>
</dbReference>
<evidence type="ECO:0008006" key="3">
    <source>
        <dbReference type="Google" id="ProtNLM"/>
    </source>
</evidence>
<proteinExistence type="predicted"/>
<dbReference type="GO" id="GO:0003676">
    <property type="term" value="F:nucleic acid binding"/>
    <property type="evidence" value="ECO:0007669"/>
    <property type="project" value="InterPro"/>
</dbReference>
<protein>
    <recommendedName>
        <fullName evidence="3">Tick transposon</fullName>
    </recommendedName>
</protein>
<evidence type="ECO:0000313" key="2">
    <source>
        <dbReference type="Proteomes" id="UP000821866"/>
    </source>
</evidence>
<comment type="caution">
    <text evidence="1">The sequence shown here is derived from an EMBL/GenBank/DDBJ whole genome shotgun (WGS) entry which is preliminary data.</text>
</comment>
<evidence type="ECO:0000313" key="1">
    <source>
        <dbReference type="EMBL" id="KAH8009493.1"/>
    </source>
</evidence>
<dbReference type="InterPro" id="IPR036397">
    <property type="entry name" value="RNaseH_sf"/>
</dbReference>
<dbReference type="Proteomes" id="UP000821866">
    <property type="component" value="Chromosome 9"/>
</dbReference>
<organism evidence="1 2">
    <name type="scientific">Rhipicephalus microplus</name>
    <name type="common">Cattle tick</name>
    <name type="synonym">Boophilus microplus</name>
    <dbReference type="NCBI Taxonomy" id="6941"/>
    <lineage>
        <taxon>Eukaryota</taxon>
        <taxon>Metazoa</taxon>
        <taxon>Ecdysozoa</taxon>
        <taxon>Arthropoda</taxon>
        <taxon>Chelicerata</taxon>
        <taxon>Arachnida</taxon>
        <taxon>Acari</taxon>
        <taxon>Parasitiformes</taxon>
        <taxon>Ixodida</taxon>
        <taxon>Ixodoidea</taxon>
        <taxon>Ixodidae</taxon>
        <taxon>Rhipicephalinae</taxon>
        <taxon>Rhipicephalus</taxon>
        <taxon>Boophilus</taxon>
    </lineage>
</organism>
<sequence length="132" mass="15024">MDAIVADLFQSAEDIREALSSPALSEMARRRPSELGLQSFVAAQKPFLSNSQLQERLMFATAMKDWTTEKWGNDIFSGESTFSTRWDQRKRVWHPLNCRWEAAIRSSSLADQLWDVHQAHEAAEELGISVPT</sequence>
<dbReference type="Gene3D" id="3.30.420.10">
    <property type="entry name" value="Ribonuclease H-like superfamily/Ribonuclease H"/>
    <property type="match status" value="1"/>
</dbReference>
<gene>
    <name evidence="1" type="ORF">HPB51_018013</name>
</gene>
<name>A0A9J6D624_RHIMP</name>
<reference evidence="1" key="1">
    <citation type="journal article" date="2020" name="Cell">
        <title>Large-Scale Comparative Analyses of Tick Genomes Elucidate Their Genetic Diversity and Vector Capacities.</title>
        <authorList>
            <consortium name="Tick Genome and Microbiome Consortium (TIGMIC)"/>
            <person name="Jia N."/>
            <person name="Wang J."/>
            <person name="Shi W."/>
            <person name="Du L."/>
            <person name="Sun Y."/>
            <person name="Zhan W."/>
            <person name="Jiang J.F."/>
            <person name="Wang Q."/>
            <person name="Zhang B."/>
            <person name="Ji P."/>
            <person name="Bell-Sakyi L."/>
            <person name="Cui X.M."/>
            <person name="Yuan T.T."/>
            <person name="Jiang B.G."/>
            <person name="Yang W.F."/>
            <person name="Lam T.T."/>
            <person name="Chang Q.C."/>
            <person name="Ding S.J."/>
            <person name="Wang X.J."/>
            <person name="Zhu J.G."/>
            <person name="Ruan X.D."/>
            <person name="Zhao L."/>
            <person name="Wei J.T."/>
            <person name="Ye R.Z."/>
            <person name="Que T.C."/>
            <person name="Du C.H."/>
            <person name="Zhou Y.H."/>
            <person name="Cheng J.X."/>
            <person name="Dai P.F."/>
            <person name="Guo W.B."/>
            <person name="Han X.H."/>
            <person name="Huang E.J."/>
            <person name="Li L.F."/>
            <person name="Wei W."/>
            <person name="Gao Y.C."/>
            <person name="Liu J.Z."/>
            <person name="Shao H.Z."/>
            <person name="Wang X."/>
            <person name="Wang C.C."/>
            <person name="Yang T.C."/>
            <person name="Huo Q.B."/>
            <person name="Li W."/>
            <person name="Chen H.Y."/>
            <person name="Chen S.E."/>
            <person name="Zhou L.G."/>
            <person name="Ni X.B."/>
            <person name="Tian J.H."/>
            <person name="Sheng Y."/>
            <person name="Liu T."/>
            <person name="Pan Y.S."/>
            <person name="Xia L.Y."/>
            <person name="Li J."/>
            <person name="Zhao F."/>
            <person name="Cao W.C."/>
        </authorList>
    </citation>
    <scope>NUCLEOTIDE SEQUENCE</scope>
    <source>
        <strain evidence="1">Rmic-2018</strain>
    </source>
</reference>
<reference evidence="1" key="2">
    <citation type="submission" date="2021-09" db="EMBL/GenBank/DDBJ databases">
        <authorList>
            <person name="Jia N."/>
            <person name="Wang J."/>
            <person name="Shi W."/>
            <person name="Du L."/>
            <person name="Sun Y."/>
            <person name="Zhan W."/>
            <person name="Jiang J."/>
            <person name="Wang Q."/>
            <person name="Zhang B."/>
            <person name="Ji P."/>
            <person name="Sakyi L.B."/>
            <person name="Cui X."/>
            <person name="Yuan T."/>
            <person name="Jiang B."/>
            <person name="Yang W."/>
            <person name="Lam T.T.-Y."/>
            <person name="Chang Q."/>
            <person name="Ding S."/>
            <person name="Wang X."/>
            <person name="Zhu J."/>
            <person name="Ruan X."/>
            <person name="Zhao L."/>
            <person name="Wei J."/>
            <person name="Que T."/>
            <person name="Du C."/>
            <person name="Cheng J."/>
            <person name="Dai P."/>
            <person name="Han X."/>
            <person name="Huang E."/>
            <person name="Gao Y."/>
            <person name="Liu J."/>
            <person name="Shao H."/>
            <person name="Ye R."/>
            <person name="Li L."/>
            <person name="Wei W."/>
            <person name="Wang X."/>
            <person name="Wang C."/>
            <person name="Huo Q."/>
            <person name="Li W."/>
            <person name="Guo W."/>
            <person name="Chen H."/>
            <person name="Chen S."/>
            <person name="Zhou L."/>
            <person name="Zhou L."/>
            <person name="Ni X."/>
            <person name="Tian J."/>
            <person name="Zhou Y."/>
            <person name="Sheng Y."/>
            <person name="Liu T."/>
            <person name="Pan Y."/>
            <person name="Xia L."/>
            <person name="Li J."/>
            <person name="Zhao F."/>
            <person name="Cao W."/>
        </authorList>
    </citation>
    <scope>NUCLEOTIDE SEQUENCE</scope>
    <source>
        <strain evidence="1">Rmic-2018</strain>
        <tissue evidence="1">Larvae</tissue>
    </source>
</reference>